<evidence type="ECO:0000313" key="6">
    <source>
        <dbReference type="Proteomes" id="UP000469558"/>
    </source>
</evidence>
<sequence length="231" mass="26562">MPYSFFSQPIRDTEEKDPIFECLEVEEQDGEVDDHQWPQYEHSQRRSTLWNVVYFALGIILGVVGLLAIPLVETTFERHELFAEPSSKESDEAWHSLLPIGDGFIIVNDSQALGLPPGSPRPNGEAYDISVFHQLHCLTRIREILSVTRHAVNHTNSKHIMEIMVEPSMTHIYHCFDYIRQALMCAGDLTLEWPRTEKDGRRFAVDGWGVSHQCKSWEAISDYMTSDKEQT</sequence>
<reference evidence="5 6" key="1">
    <citation type="submission" date="2018-05" db="EMBL/GenBank/DDBJ databases">
        <title>Genome sequencing and assembly of the regulated plant pathogen Lachnellula willkommii and related sister species for the development of diagnostic species identification markers.</title>
        <authorList>
            <person name="Giroux E."/>
            <person name="Bilodeau G."/>
        </authorList>
    </citation>
    <scope>NUCLEOTIDE SEQUENCE [LARGE SCALE GENOMIC DNA]</scope>
    <source>
        <strain evidence="5 6">CBS 268.59</strain>
    </source>
</reference>
<keyword evidence="6" id="KW-1185">Reference proteome</keyword>
<dbReference type="PANTHER" id="PTHR33365">
    <property type="entry name" value="YALI0B05434P"/>
    <property type="match status" value="1"/>
</dbReference>
<dbReference type="Proteomes" id="UP000469558">
    <property type="component" value="Unassembled WGS sequence"/>
</dbReference>
<name>A0A8T9CD66_9HELO</name>
<evidence type="ECO:0000256" key="1">
    <source>
        <dbReference type="ARBA" id="ARBA00004685"/>
    </source>
</evidence>
<feature type="transmembrane region" description="Helical" evidence="4">
    <location>
        <begin position="52"/>
        <end position="72"/>
    </location>
</feature>
<comment type="pathway">
    <text evidence="1">Mycotoxin biosynthesis.</text>
</comment>
<dbReference type="PANTHER" id="PTHR33365:SF11">
    <property type="entry name" value="TAT PATHWAY SIGNAL SEQUENCE"/>
    <property type="match status" value="1"/>
</dbReference>
<evidence type="ECO:0000256" key="4">
    <source>
        <dbReference type="SAM" id="Phobius"/>
    </source>
</evidence>
<comment type="caution">
    <text evidence="5">The sequence shown here is derived from an EMBL/GenBank/DDBJ whole genome shotgun (WGS) entry which is preliminary data.</text>
</comment>
<dbReference type="InterPro" id="IPR021765">
    <property type="entry name" value="UstYa-like"/>
</dbReference>
<comment type="similarity">
    <text evidence="3">Belongs to the ustYa family.</text>
</comment>
<evidence type="ECO:0000256" key="3">
    <source>
        <dbReference type="ARBA" id="ARBA00035112"/>
    </source>
</evidence>
<keyword evidence="2" id="KW-0560">Oxidoreductase</keyword>
<keyword evidence="4" id="KW-1133">Transmembrane helix</keyword>
<dbReference type="OrthoDB" id="3687641at2759"/>
<proteinExistence type="inferred from homology"/>
<dbReference type="Pfam" id="PF11807">
    <property type="entry name" value="UstYa"/>
    <property type="match status" value="1"/>
</dbReference>
<evidence type="ECO:0000313" key="5">
    <source>
        <dbReference type="EMBL" id="TVY83132.1"/>
    </source>
</evidence>
<dbReference type="AlphaFoldDB" id="A0A8T9CD66"/>
<dbReference type="GO" id="GO:0043386">
    <property type="term" value="P:mycotoxin biosynthetic process"/>
    <property type="evidence" value="ECO:0007669"/>
    <property type="project" value="InterPro"/>
</dbReference>
<organism evidence="5 6">
    <name type="scientific">Lachnellula suecica</name>
    <dbReference type="NCBI Taxonomy" id="602035"/>
    <lineage>
        <taxon>Eukaryota</taxon>
        <taxon>Fungi</taxon>
        <taxon>Dikarya</taxon>
        <taxon>Ascomycota</taxon>
        <taxon>Pezizomycotina</taxon>
        <taxon>Leotiomycetes</taxon>
        <taxon>Helotiales</taxon>
        <taxon>Lachnaceae</taxon>
        <taxon>Lachnellula</taxon>
    </lineage>
</organism>
<accession>A0A8T9CD66</accession>
<dbReference type="GO" id="GO:0016491">
    <property type="term" value="F:oxidoreductase activity"/>
    <property type="evidence" value="ECO:0007669"/>
    <property type="project" value="UniProtKB-KW"/>
</dbReference>
<keyword evidence="4" id="KW-0472">Membrane</keyword>
<keyword evidence="4" id="KW-0812">Transmembrane</keyword>
<evidence type="ECO:0000256" key="2">
    <source>
        <dbReference type="ARBA" id="ARBA00023002"/>
    </source>
</evidence>
<gene>
    <name evidence="5" type="primary">ustYa_0</name>
    <name evidence="5" type="ORF">LSUE1_G006086</name>
</gene>
<dbReference type="EMBL" id="QGMK01000229">
    <property type="protein sequence ID" value="TVY83132.1"/>
    <property type="molecule type" value="Genomic_DNA"/>
</dbReference>
<protein>
    <submittedName>
        <fullName evidence="5">Oxidase ustYa</fullName>
    </submittedName>
</protein>